<dbReference type="AlphaFoldDB" id="A0A645EAK5"/>
<evidence type="ECO:0008006" key="4">
    <source>
        <dbReference type="Google" id="ProtNLM"/>
    </source>
</evidence>
<dbReference type="InterPro" id="IPR002105">
    <property type="entry name" value="Dockerin_1_rpt"/>
</dbReference>
<evidence type="ECO:0000256" key="1">
    <source>
        <dbReference type="SAM" id="MobiDB-lite"/>
    </source>
</evidence>
<dbReference type="GO" id="GO:0000272">
    <property type="term" value="P:polysaccharide catabolic process"/>
    <property type="evidence" value="ECO:0007669"/>
    <property type="project" value="InterPro"/>
</dbReference>
<dbReference type="PROSITE" id="PS00018">
    <property type="entry name" value="EF_HAND_1"/>
    <property type="match status" value="1"/>
</dbReference>
<feature type="region of interest" description="Disordered" evidence="1">
    <location>
        <begin position="1"/>
        <end position="20"/>
    </location>
</feature>
<dbReference type="CDD" id="cd14256">
    <property type="entry name" value="Dockerin_I"/>
    <property type="match status" value="1"/>
</dbReference>
<keyword evidence="2" id="KW-0812">Transmembrane</keyword>
<dbReference type="Pfam" id="PF00404">
    <property type="entry name" value="Dockerin_1"/>
    <property type="match status" value="1"/>
</dbReference>
<comment type="caution">
    <text evidence="3">The sequence shown here is derived from an EMBL/GenBank/DDBJ whole genome shotgun (WGS) entry which is preliminary data.</text>
</comment>
<keyword evidence="2" id="KW-1133">Transmembrane helix</keyword>
<dbReference type="InterPro" id="IPR036439">
    <property type="entry name" value="Dockerin_dom_sf"/>
</dbReference>
<dbReference type="GO" id="GO:0004553">
    <property type="term" value="F:hydrolase activity, hydrolyzing O-glycosyl compounds"/>
    <property type="evidence" value="ECO:0007669"/>
    <property type="project" value="InterPro"/>
</dbReference>
<protein>
    <recommendedName>
        <fullName evidence="4">Dockerin domain-containing protein</fullName>
    </recommendedName>
</protein>
<dbReference type="Gene3D" id="1.10.1330.10">
    <property type="entry name" value="Dockerin domain"/>
    <property type="match status" value="1"/>
</dbReference>
<organism evidence="3">
    <name type="scientific">bioreactor metagenome</name>
    <dbReference type="NCBI Taxonomy" id="1076179"/>
    <lineage>
        <taxon>unclassified sequences</taxon>
        <taxon>metagenomes</taxon>
        <taxon>ecological metagenomes</taxon>
    </lineage>
</organism>
<proteinExistence type="predicted"/>
<feature type="transmembrane region" description="Helical" evidence="2">
    <location>
        <begin position="29"/>
        <end position="48"/>
    </location>
</feature>
<accession>A0A645EAK5</accession>
<keyword evidence="2" id="KW-0472">Membrane</keyword>
<sequence length="140" mass="15416">MPKNLQFRQTAPTQETAFPSKTSDGISNGLLLALFFLLVLAVITWWHFSSKNTERQNTAISPTPTLSVLDALSPEVADLNQDGHIDASDAAQLRESFYKTDSKSLQADFNQDGKVDASDYSLFVSLQEKMQLDSATESAQ</sequence>
<dbReference type="SUPFAM" id="SSF63446">
    <property type="entry name" value="Type I dockerin domain"/>
    <property type="match status" value="1"/>
</dbReference>
<gene>
    <name evidence="3" type="ORF">SDC9_146020</name>
</gene>
<dbReference type="EMBL" id="VSSQ01044961">
    <property type="protein sequence ID" value="MPM98830.1"/>
    <property type="molecule type" value="Genomic_DNA"/>
</dbReference>
<evidence type="ECO:0000256" key="2">
    <source>
        <dbReference type="SAM" id="Phobius"/>
    </source>
</evidence>
<reference evidence="3" key="1">
    <citation type="submission" date="2019-08" db="EMBL/GenBank/DDBJ databases">
        <authorList>
            <person name="Kucharzyk K."/>
            <person name="Murdoch R.W."/>
            <person name="Higgins S."/>
            <person name="Loffler F."/>
        </authorList>
    </citation>
    <scope>NUCLEOTIDE SEQUENCE</scope>
</reference>
<dbReference type="InterPro" id="IPR018247">
    <property type="entry name" value="EF_Hand_1_Ca_BS"/>
</dbReference>
<name>A0A645EAK5_9ZZZZ</name>
<evidence type="ECO:0000313" key="3">
    <source>
        <dbReference type="EMBL" id="MPM98830.1"/>
    </source>
</evidence>